<organism evidence="1 2">
    <name type="scientific">Ophiobolus disseminans</name>
    <dbReference type="NCBI Taxonomy" id="1469910"/>
    <lineage>
        <taxon>Eukaryota</taxon>
        <taxon>Fungi</taxon>
        <taxon>Dikarya</taxon>
        <taxon>Ascomycota</taxon>
        <taxon>Pezizomycotina</taxon>
        <taxon>Dothideomycetes</taxon>
        <taxon>Pleosporomycetidae</taxon>
        <taxon>Pleosporales</taxon>
        <taxon>Pleosporineae</taxon>
        <taxon>Phaeosphaeriaceae</taxon>
        <taxon>Ophiobolus</taxon>
    </lineage>
</organism>
<proteinExistence type="predicted"/>
<accession>A0A6A6ZFE0</accession>
<name>A0A6A6ZFE0_9PLEO</name>
<keyword evidence="2" id="KW-1185">Reference proteome</keyword>
<reference evidence="1" key="1">
    <citation type="journal article" date="2020" name="Stud. Mycol.">
        <title>101 Dothideomycetes genomes: a test case for predicting lifestyles and emergence of pathogens.</title>
        <authorList>
            <person name="Haridas S."/>
            <person name="Albert R."/>
            <person name="Binder M."/>
            <person name="Bloem J."/>
            <person name="Labutti K."/>
            <person name="Salamov A."/>
            <person name="Andreopoulos B."/>
            <person name="Baker S."/>
            <person name="Barry K."/>
            <person name="Bills G."/>
            <person name="Bluhm B."/>
            <person name="Cannon C."/>
            <person name="Castanera R."/>
            <person name="Culley D."/>
            <person name="Daum C."/>
            <person name="Ezra D."/>
            <person name="Gonzalez J."/>
            <person name="Henrissat B."/>
            <person name="Kuo A."/>
            <person name="Liang C."/>
            <person name="Lipzen A."/>
            <person name="Lutzoni F."/>
            <person name="Magnuson J."/>
            <person name="Mondo S."/>
            <person name="Nolan M."/>
            <person name="Ohm R."/>
            <person name="Pangilinan J."/>
            <person name="Park H.-J."/>
            <person name="Ramirez L."/>
            <person name="Alfaro M."/>
            <person name="Sun H."/>
            <person name="Tritt A."/>
            <person name="Yoshinaga Y."/>
            <person name="Zwiers L.-H."/>
            <person name="Turgeon B."/>
            <person name="Goodwin S."/>
            <person name="Spatafora J."/>
            <person name="Crous P."/>
            <person name="Grigoriev I."/>
        </authorList>
    </citation>
    <scope>NUCLEOTIDE SEQUENCE</scope>
    <source>
        <strain evidence="1">CBS 113818</strain>
    </source>
</reference>
<dbReference type="Proteomes" id="UP000799424">
    <property type="component" value="Unassembled WGS sequence"/>
</dbReference>
<gene>
    <name evidence="1" type="ORF">CC86DRAFT_375429</name>
</gene>
<dbReference type="AlphaFoldDB" id="A0A6A6ZFE0"/>
<sequence length="63" mass="7071">MGTKPDPRDLLQDLHQLSEAGRERFLALLSQESTTEIPKVALLEWDAAQKERILKDDALSGPK</sequence>
<dbReference type="EMBL" id="MU006247">
    <property type="protein sequence ID" value="KAF2819024.1"/>
    <property type="molecule type" value="Genomic_DNA"/>
</dbReference>
<evidence type="ECO:0000313" key="1">
    <source>
        <dbReference type="EMBL" id="KAF2819024.1"/>
    </source>
</evidence>
<evidence type="ECO:0000313" key="2">
    <source>
        <dbReference type="Proteomes" id="UP000799424"/>
    </source>
</evidence>
<protein>
    <submittedName>
        <fullName evidence="1">Uncharacterized protein</fullName>
    </submittedName>
</protein>